<dbReference type="Pfam" id="PF05504">
    <property type="entry name" value="Spore_GerAC"/>
    <property type="match status" value="1"/>
</dbReference>
<protein>
    <submittedName>
        <fullName evidence="10">Ger(X)C family spore germination protein</fullName>
    </submittedName>
</protein>
<dbReference type="InterPro" id="IPR038501">
    <property type="entry name" value="Spore_GerAC_C_sf"/>
</dbReference>
<accession>A0A926IJS9</accession>
<comment type="similarity">
    <text evidence="2">Belongs to the GerABKC lipoprotein family.</text>
</comment>
<keyword evidence="6" id="KW-0564">Palmitate</keyword>
<evidence type="ECO:0000259" key="9">
    <source>
        <dbReference type="Pfam" id="PF25198"/>
    </source>
</evidence>
<evidence type="ECO:0000256" key="5">
    <source>
        <dbReference type="ARBA" id="ARBA00023136"/>
    </source>
</evidence>
<keyword evidence="7" id="KW-0449">Lipoprotein</keyword>
<reference evidence="10" key="1">
    <citation type="submission" date="2020-08" db="EMBL/GenBank/DDBJ databases">
        <title>Genome public.</title>
        <authorList>
            <person name="Liu C."/>
            <person name="Sun Q."/>
        </authorList>
    </citation>
    <scope>NUCLEOTIDE SEQUENCE</scope>
    <source>
        <strain evidence="10">BX21</strain>
    </source>
</reference>
<evidence type="ECO:0000256" key="7">
    <source>
        <dbReference type="ARBA" id="ARBA00023288"/>
    </source>
</evidence>
<dbReference type="InterPro" id="IPR057336">
    <property type="entry name" value="GerAC_N"/>
</dbReference>
<evidence type="ECO:0000256" key="6">
    <source>
        <dbReference type="ARBA" id="ARBA00023139"/>
    </source>
</evidence>
<dbReference type="EMBL" id="JACRTG010000016">
    <property type="protein sequence ID" value="MBC8587776.1"/>
    <property type="molecule type" value="Genomic_DNA"/>
</dbReference>
<dbReference type="Pfam" id="PF25198">
    <property type="entry name" value="Spore_GerAC_N"/>
    <property type="match status" value="1"/>
</dbReference>
<keyword evidence="4" id="KW-0732">Signal</keyword>
<dbReference type="Gene3D" id="3.30.300.210">
    <property type="entry name" value="Nutrient germinant receptor protein C, domain 3"/>
    <property type="match status" value="1"/>
</dbReference>
<evidence type="ECO:0000259" key="8">
    <source>
        <dbReference type="Pfam" id="PF05504"/>
    </source>
</evidence>
<dbReference type="Proteomes" id="UP000601171">
    <property type="component" value="Unassembled WGS sequence"/>
</dbReference>
<comment type="caution">
    <text evidence="10">The sequence shown here is derived from an EMBL/GenBank/DDBJ whole genome shotgun (WGS) entry which is preliminary data.</text>
</comment>
<dbReference type="GO" id="GO:0009847">
    <property type="term" value="P:spore germination"/>
    <property type="evidence" value="ECO:0007669"/>
    <property type="project" value="InterPro"/>
</dbReference>
<evidence type="ECO:0000256" key="4">
    <source>
        <dbReference type="ARBA" id="ARBA00022729"/>
    </source>
</evidence>
<feature type="domain" description="Spore germination GerAC-like C-terminal" evidence="8">
    <location>
        <begin position="208"/>
        <end position="373"/>
    </location>
</feature>
<evidence type="ECO:0000313" key="10">
    <source>
        <dbReference type="EMBL" id="MBC8587776.1"/>
    </source>
</evidence>
<evidence type="ECO:0000256" key="2">
    <source>
        <dbReference type="ARBA" id="ARBA00007886"/>
    </source>
</evidence>
<dbReference type="GO" id="GO:0016020">
    <property type="term" value="C:membrane"/>
    <property type="evidence" value="ECO:0007669"/>
    <property type="project" value="UniProtKB-SubCell"/>
</dbReference>
<keyword evidence="11" id="KW-1185">Reference proteome</keyword>
<feature type="domain" description="Spore germination protein N-terminal" evidence="9">
    <location>
        <begin position="23"/>
        <end position="195"/>
    </location>
</feature>
<evidence type="ECO:0000313" key="11">
    <source>
        <dbReference type="Proteomes" id="UP000601171"/>
    </source>
</evidence>
<evidence type="ECO:0000256" key="1">
    <source>
        <dbReference type="ARBA" id="ARBA00004635"/>
    </source>
</evidence>
<evidence type="ECO:0000256" key="3">
    <source>
        <dbReference type="ARBA" id="ARBA00022544"/>
    </source>
</evidence>
<dbReference type="PANTHER" id="PTHR35789">
    <property type="entry name" value="SPORE GERMINATION PROTEIN B3"/>
    <property type="match status" value="1"/>
</dbReference>
<organism evidence="10 11">
    <name type="scientific">Paratissierella segnis</name>
    <dbReference type="NCBI Taxonomy" id="2763679"/>
    <lineage>
        <taxon>Bacteria</taxon>
        <taxon>Bacillati</taxon>
        <taxon>Bacillota</taxon>
        <taxon>Tissierellia</taxon>
        <taxon>Tissierellales</taxon>
        <taxon>Tissierellaceae</taxon>
        <taxon>Paratissierella</taxon>
    </lineage>
</organism>
<keyword evidence="3" id="KW-0309">Germination</keyword>
<name>A0A926IJS9_9FIRM</name>
<proteinExistence type="inferred from homology"/>
<dbReference type="RefSeq" id="WP_262429224.1">
    <property type="nucleotide sequence ID" value="NZ_JACRTG010000016.1"/>
</dbReference>
<dbReference type="PANTHER" id="PTHR35789:SF1">
    <property type="entry name" value="SPORE GERMINATION PROTEIN B3"/>
    <property type="match status" value="1"/>
</dbReference>
<gene>
    <name evidence="10" type="ORF">H8707_05955</name>
</gene>
<comment type="subcellular location">
    <subcellularLocation>
        <location evidence="1">Membrane</location>
        <topology evidence="1">Lipid-anchor</topology>
    </subcellularLocation>
</comment>
<sequence>MRRMISFISMILCCIFLSGCWNYKGLDDIDIVTGLAIDKDQGSDIYQITIEIVDTQTSGREGEISAKYIDAEGRTIFDAIRNSKKKLINKLYGGNMQTLIISKEIAEAEGISIIIEELLRDGEPRETMSIVISEEETAKEILLTDGIDSNIISYEIHEMIIEDNKVTASTVDMPLYQTYNSIKGNGKALVLPVVRRINNINKNVAEGNGIALFKDDYLHGFLSPRDTMYYLFIVDKVRGGVISFPIGDLDESISMEIKDSKTDTKISSNQNKIYVDINVKVKLNIMEVKSQLNISNVDERDKLETQTEEYIEKHITELFEKAQSEYEIDIFGLGNLLYKKDPDLWRKIETHWDELFQSAVIKVKVEADIISSGVLKNY</sequence>
<dbReference type="InterPro" id="IPR046953">
    <property type="entry name" value="Spore_GerAC-like_C"/>
</dbReference>
<dbReference type="InterPro" id="IPR008844">
    <property type="entry name" value="Spore_GerAC-like"/>
</dbReference>
<dbReference type="AlphaFoldDB" id="A0A926IJS9"/>
<keyword evidence="5" id="KW-0472">Membrane</keyword>
<dbReference type="NCBIfam" id="TIGR02887">
    <property type="entry name" value="spore_ger_x_C"/>
    <property type="match status" value="1"/>
</dbReference>
<dbReference type="PROSITE" id="PS51257">
    <property type="entry name" value="PROKAR_LIPOPROTEIN"/>
    <property type="match status" value="1"/>
</dbReference>